<evidence type="ECO:0000256" key="2">
    <source>
        <dbReference type="ARBA" id="ARBA00008097"/>
    </source>
</evidence>
<evidence type="ECO:0000256" key="3">
    <source>
        <dbReference type="ARBA" id="ARBA00022598"/>
    </source>
</evidence>
<keyword evidence="4" id="KW-0479">Metal-binding</keyword>
<dbReference type="InterPro" id="IPR051060">
    <property type="entry name" value="Carbamoyltrans_HypF-like"/>
</dbReference>
<evidence type="ECO:0000256" key="4">
    <source>
        <dbReference type="ARBA" id="ARBA00022723"/>
    </source>
</evidence>
<dbReference type="NCBIfam" id="TIGR00143">
    <property type="entry name" value="hypF"/>
    <property type="match status" value="1"/>
</dbReference>
<dbReference type="PIRSF" id="PIRSF006256">
    <property type="entry name" value="CMPcnvr_hdrg_mat"/>
    <property type="match status" value="1"/>
</dbReference>
<dbReference type="Pfam" id="PF17788">
    <property type="entry name" value="HypF_C"/>
    <property type="match status" value="1"/>
</dbReference>
<dbReference type="Gene3D" id="3.90.870.50">
    <property type="match status" value="1"/>
</dbReference>
<dbReference type="Pfam" id="PF00708">
    <property type="entry name" value="Acylphosphatase"/>
    <property type="match status" value="1"/>
</dbReference>
<dbReference type="PROSITE" id="PS51163">
    <property type="entry name" value="YRDC"/>
    <property type="match status" value="1"/>
</dbReference>
<keyword evidence="3" id="KW-0436">Ligase</keyword>
<sequence length="753" mass="82791">MQGVGFRPFVYRTAKKTGIQGWVQNCRGEVLIHAEGEAQAIEQFTRQLLQQAPAIARPVLLNQSQVVGEEVEGFVIRPSDATTVADVHTPVDYFTCSDCLEEMNDPLNRRYHYPFINCTQCGPRYTLIHALPYDRANTSMAGFELCRACQKEYSDPADRRFHAQPIACPDCGPQLRHVENGQATQGNEAALEKTLGVLRGGGIVAVKGIGGYHLMCDARSDQAVQALRQRKHRPDKPLAVMFPVRGDDELDAVREHADMNESAAALLCSPQRPIVLLTKADSAAEQSGALSVHIAPGVNELGVFLPYSPLHYLLLQAFSAPLVATSANLSGEPVMTDNREVEQRLAQVADAFLHHDRPIAHPADDSVYRIIHHRARPLRPGRGMTPLELTLPVSVPIPMLAVGGQMKNTVALAWGKRLVISPHIGDLDSPKSLDQFTQTIHQLQNLYEVKAEVIVCDAHPDYRSHRQAKQMAAQGGLQLIAVFHHHAHAATLPLEYNQSTHTPEQPWLVFTWDGSGYGEDGSLWGGEALLGSPGNWQRVASFKPFYLPGGDKAARQPWRSAAALCWQSGMDDFAIQGHELLKQAWDQRLNCPATTAVGRLFDAATALTGLLEQYSFEGQGPMWLEAQVTERLQEKSLPLEHNEAGILEADWTSLLPLLQDTSLSVAQRATRFHSIMAATLAEQACRLREQHGEFYVGLTGGVFQNKCLTEHVIQLLQQQGFNVHINTQIPCNDAGLCAGQTMEAAACLNLGNL</sequence>
<evidence type="ECO:0000313" key="10">
    <source>
        <dbReference type="EMBL" id="VAW72449.1"/>
    </source>
</evidence>
<evidence type="ECO:0000259" key="8">
    <source>
        <dbReference type="PROSITE" id="PS51160"/>
    </source>
</evidence>
<dbReference type="GO" id="GO:0051604">
    <property type="term" value="P:protein maturation"/>
    <property type="evidence" value="ECO:0007669"/>
    <property type="project" value="TreeGrafter"/>
</dbReference>
<dbReference type="UniPathway" id="UPA00335"/>
<dbReference type="InterPro" id="IPR017945">
    <property type="entry name" value="DHBP_synth_RibB-like_a/b_dom"/>
</dbReference>
<feature type="domain" description="YrdC-like" evidence="9">
    <location>
        <begin position="188"/>
        <end position="383"/>
    </location>
</feature>
<name>A0A3B0YE51_9ZZZZ</name>
<dbReference type="InterPro" id="IPR001792">
    <property type="entry name" value="Acylphosphatase-like_dom"/>
</dbReference>
<evidence type="ECO:0000256" key="6">
    <source>
        <dbReference type="ARBA" id="ARBA00022833"/>
    </source>
</evidence>
<dbReference type="InterPro" id="IPR004421">
    <property type="entry name" value="Carbamoyltransferase_HypF"/>
</dbReference>
<protein>
    <submittedName>
        <fullName evidence="10">[NiFe] hydrogenase metallocenter assembly protein HypF</fullName>
    </submittedName>
</protein>
<reference evidence="10" key="1">
    <citation type="submission" date="2018-06" db="EMBL/GenBank/DDBJ databases">
        <authorList>
            <person name="Zhirakovskaya E."/>
        </authorList>
    </citation>
    <scope>NUCLEOTIDE SEQUENCE</scope>
</reference>
<dbReference type="Gene3D" id="3.30.110.120">
    <property type="match status" value="1"/>
</dbReference>
<dbReference type="EMBL" id="UOFM01000018">
    <property type="protein sequence ID" value="VAW72449.1"/>
    <property type="molecule type" value="Genomic_DNA"/>
</dbReference>
<keyword evidence="5" id="KW-0863">Zinc-finger</keyword>
<dbReference type="InterPro" id="IPR011125">
    <property type="entry name" value="Znf_HypF"/>
</dbReference>
<dbReference type="Pfam" id="PF01300">
    <property type="entry name" value="Sua5_yciO_yrdC"/>
    <property type="match status" value="1"/>
</dbReference>
<organism evidence="10">
    <name type="scientific">hydrothermal vent metagenome</name>
    <dbReference type="NCBI Taxonomy" id="652676"/>
    <lineage>
        <taxon>unclassified sequences</taxon>
        <taxon>metagenomes</taxon>
        <taxon>ecological metagenomes</taxon>
    </lineage>
</organism>
<dbReference type="SUPFAM" id="SSF55821">
    <property type="entry name" value="YrdC/RibB"/>
    <property type="match status" value="1"/>
</dbReference>
<feature type="domain" description="Acylphosphatase-like" evidence="8">
    <location>
        <begin position="1"/>
        <end position="78"/>
    </location>
</feature>
<comment type="similarity">
    <text evidence="2">Belongs to the carbamoyltransferase HypF family.</text>
</comment>
<dbReference type="PANTHER" id="PTHR42959:SF1">
    <property type="entry name" value="CARBAMOYLTRANSFERASE HYPF"/>
    <property type="match status" value="1"/>
</dbReference>
<dbReference type="InterPro" id="IPR055128">
    <property type="entry name" value="HypF_C_2"/>
</dbReference>
<dbReference type="Pfam" id="PF07503">
    <property type="entry name" value="zf-HYPF"/>
    <property type="match status" value="2"/>
</dbReference>
<dbReference type="Gene3D" id="3.30.420.360">
    <property type="match status" value="1"/>
</dbReference>
<dbReference type="GO" id="GO:0016743">
    <property type="term" value="F:carboxyl- or carbamoyltransferase activity"/>
    <property type="evidence" value="ECO:0007669"/>
    <property type="project" value="InterPro"/>
</dbReference>
<keyword evidence="6" id="KW-0862">Zinc</keyword>
<comment type="pathway">
    <text evidence="1">Protein modification; [NiFe] hydrogenase maturation.</text>
</comment>
<evidence type="ECO:0000259" key="9">
    <source>
        <dbReference type="PROSITE" id="PS51163"/>
    </source>
</evidence>
<dbReference type="PROSITE" id="PS51160">
    <property type="entry name" value="ACYLPHOSPHATASE_3"/>
    <property type="match status" value="1"/>
</dbReference>
<evidence type="ECO:0000256" key="7">
    <source>
        <dbReference type="ARBA" id="ARBA00048220"/>
    </source>
</evidence>
<dbReference type="Pfam" id="PF22521">
    <property type="entry name" value="HypF_C_2"/>
    <property type="match status" value="1"/>
</dbReference>
<evidence type="ECO:0000256" key="1">
    <source>
        <dbReference type="ARBA" id="ARBA00004711"/>
    </source>
</evidence>
<dbReference type="GO" id="GO:0003725">
    <property type="term" value="F:double-stranded RNA binding"/>
    <property type="evidence" value="ECO:0007669"/>
    <property type="project" value="InterPro"/>
</dbReference>
<dbReference type="Gene3D" id="3.30.420.40">
    <property type="match status" value="1"/>
</dbReference>
<dbReference type="InterPro" id="IPR006070">
    <property type="entry name" value="Sua5-like_dom"/>
</dbReference>
<accession>A0A3B0YE51</accession>
<proteinExistence type="inferred from homology"/>
<comment type="catalytic activity">
    <reaction evidence="7">
        <text>C-terminal L-cysteinyl-[HypE protein] + carbamoyl phosphate + ATP + H2O = C-terminal S-carboxamide-L-cysteinyl-[HypE protein] + AMP + phosphate + diphosphate + H(+)</text>
        <dbReference type="Rhea" id="RHEA:55636"/>
        <dbReference type="Rhea" id="RHEA-COMP:14247"/>
        <dbReference type="Rhea" id="RHEA-COMP:14392"/>
        <dbReference type="ChEBI" id="CHEBI:15377"/>
        <dbReference type="ChEBI" id="CHEBI:15378"/>
        <dbReference type="ChEBI" id="CHEBI:30616"/>
        <dbReference type="ChEBI" id="CHEBI:33019"/>
        <dbReference type="ChEBI" id="CHEBI:43474"/>
        <dbReference type="ChEBI" id="CHEBI:58228"/>
        <dbReference type="ChEBI" id="CHEBI:76913"/>
        <dbReference type="ChEBI" id="CHEBI:139126"/>
        <dbReference type="ChEBI" id="CHEBI:456215"/>
    </reaction>
</comment>
<dbReference type="GO" id="GO:0008270">
    <property type="term" value="F:zinc ion binding"/>
    <property type="evidence" value="ECO:0007669"/>
    <property type="project" value="UniProtKB-KW"/>
</dbReference>
<dbReference type="InterPro" id="IPR036046">
    <property type="entry name" value="Acylphosphatase-like_dom_sf"/>
</dbReference>
<dbReference type="SUPFAM" id="SSF54975">
    <property type="entry name" value="Acylphosphatase/BLUF domain-like"/>
    <property type="match status" value="1"/>
</dbReference>
<dbReference type="AlphaFoldDB" id="A0A3B0YE51"/>
<gene>
    <name evidence="10" type="ORF">MNBD_GAMMA14-2318</name>
</gene>
<dbReference type="GO" id="GO:0016874">
    <property type="term" value="F:ligase activity"/>
    <property type="evidence" value="ECO:0007669"/>
    <property type="project" value="UniProtKB-KW"/>
</dbReference>
<evidence type="ECO:0000256" key="5">
    <source>
        <dbReference type="ARBA" id="ARBA00022771"/>
    </source>
</evidence>
<dbReference type="PANTHER" id="PTHR42959">
    <property type="entry name" value="CARBAMOYLTRANSFERASE"/>
    <property type="match status" value="1"/>
</dbReference>
<dbReference type="InterPro" id="IPR041440">
    <property type="entry name" value="HypF_C"/>
</dbReference>